<name>A0ABR7Z9P5_9PSED</name>
<gene>
    <name evidence="3" type="ORF">HAQ05_25750</name>
</gene>
<feature type="region of interest" description="Disordered" evidence="1">
    <location>
        <begin position="439"/>
        <end position="493"/>
    </location>
</feature>
<feature type="compositionally biased region" description="Basic and acidic residues" evidence="1">
    <location>
        <begin position="482"/>
        <end position="493"/>
    </location>
</feature>
<evidence type="ECO:0000256" key="1">
    <source>
        <dbReference type="SAM" id="MobiDB-lite"/>
    </source>
</evidence>
<dbReference type="InterPro" id="IPR025129">
    <property type="entry name" value="DUF4055"/>
</dbReference>
<evidence type="ECO:0000259" key="2">
    <source>
        <dbReference type="Pfam" id="PF13264"/>
    </source>
</evidence>
<keyword evidence="4" id="KW-1185">Reference proteome</keyword>
<dbReference type="EMBL" id="JAAOCA010000051">
    <property type="protein sequence ID" value="MBD1602088.1"/>
    <property type="molecule type" value="Genomic_DNA"/>
</dbReference>
<feature type="domain" description="DUF4055" evidence="2">
    <location>
        <begin position="245"/>
        <end position="379"/>
    </location>
</feature>
<dbReference type="Pfam" id="PF13264">
    <property type="entry name" value="DUF4055"/>
    <property type="match status" value="1"/>
</dbReference>
<protein>
    <submittedName>
        <fullName evidence="3">DUF4055 domain-containing protein</fullName>
    </submittedName>
</protein>
<reference evidence="3 4" key="1">
    <citation type="journal article" date="2020" name="Insects">
        <title>Bacteria Belonging to Pseudomonas typographi sp. nov. from the Bark Beetle Ips typographus Have Genomic Potential to Aid in the Host Ecology.</title>
        <authorList>
            <person name="Peral-Aranega E."/>
            <person name="Saati-Santamaria Z."/>
            <person name="Kolarik M."/>
            <person name="Rivas R."/>
            <person name="Garcia-Fraile P."/>
        </authorList>
    </citation>
    <scope>NUCLEOTIDE SEQUENCE [LARGE SCALE GENOMIC DNA]</scope>
    <source>
        <strain evidence="3 4">CA3A</strain>
    </source>
</reference>
<evidence type="ECO:0000313" key="3">
    <source>
        <dbReference type="EMBL" id="MBD1602088.1"/>
    </source>
</evidence>
<organism evidence="3 4">
    <name type="scientific">Pseudomonas typographi</name>
    <dbReference type="NCBI Taxonomy" id="2715964"/>
    <lineage>
        <taxon>Bacteria</taxon>
        <taxon>Pseudomonadati</taxon>
        <taxon>Pseudomonadota</taxon>
        <taxon>Gammaproteobacteria</taxon>
        <taxon>Pseudomonadales</taxon>
        <taxon>Pseudomonadaceae</taxon>
        <taxon>Pseudomonas</taxon>
    </lineage>
</organism>
<accession>A0ABR7Z9P5</accession>
<comment type="caution">
    <text evidence="3">The sequence shown here is derived from an EMBL/GenBank/DDBJ whole genome shotgun (WGS) entry which is preliminary data.</text>
</comment>
<evidence type="ECO:0000313" key="4">
    <source>
        <dbReference type="Proteomes" id="UP000805841"/>
    </source>
</evidence>
<sequence length="493" mass="54079">MPVQSTNPDYDAHIEEWRMMDDALEGESAIKRSPRNLPKPSGMVEAEKLDAVGNAYLYRNYTDRAQYEHWVRDSLRSMMGLVSRLKPELSLPSGMADLEDNATADGFGLTQLFQRVVRQAISHGRVPLVVNIDDQGSAYFSTYAARNWKVGSMGGRQDLTLAVFLEFRDDDQDEYEHDCKRVYRVFRLIDGVCHTSVTDEEGTVVDELKPLGSVGTGNRLVKGLPYLPVIYCGSTDNSPGVDEIPLLTMARSALKSYQLSADYFTALHQTSHPQPWVSGLDEKVELSVTGPSAAWDLGPNGSCGYLEFQGAGIAAVRTAMDDQKNAALEAGAKVMDVTGTESGEARKTRQNDQHATLHSIVVTAAEGIEQGLRYAAEWLGYNPDEVTFSVKPDFIIPDVDAQVLAELQKAVQSGGISWDTYWQYLTTGKLPERPYDEEAELISDEADSGRGLNLDQDDEDAPANPAESGRGLTRGVPPSDDSQQRDDGAGQGR</sequence>
<proteinExistence type="predicted"/>
<dbReference type="Proteomes" id="UP000805841">
    <property type="component" value="Unassembled WGS sequence"/>
</dbReference>
<dbReference type="RefSeq" id="WP_190426535.1">
    <property type="nucleotide sequence ID" value="NZ_JAAOCA010000051.1"/>
</dbReference>